<gene>
    <name evidence="2" type="ORF">EVG20_g6277</name>
</gene>
<organism evidence="2 3">
    <name type="scientific">Dentipellis fragilis</name>
    <dbReference type="NCBI Taxonomy" id="205917"/>
    <lineage>
        <taxon>Eukaryota</taxon>
        <taxon>Fungi</taxon>
        <taxon>Dikarya</taxon>
        <taxon>Basidiomycota</taxon>
        <taxon>Agaricomycotina</taxon>
        <taxon>Agaricomycetes</taxon>
        <taxon>Russulales</taxon>
        <taxon>Hericiaceae</taxon>
        <taxon>Dentipellis</taxon>
    </lineage>
</organism>
<reference evidence="2 3" key="1">
    <citation type="submission" date="2019-02" db="EMBL/GenBank/DDBJ databases">
        <title>Genome sequencing of the rare red list fungi Dentipellis fragilis.</title>
        <authorList>
            <person name="Buettner E."/>
            <person name="Kellner H."/>
        </authorList>
    </citation>
    <scope>NUCLEOTIDE SEQUENCE [LARGE SCALE GENOMIC DNA]</scope>
    <source>
        <strain evidence="2 3">DSM 105465</strain>
    </source>
</reference>
<proteinExistence type="predicted"/>
<dbReference type="AlphaFoldDB" id="A0A4Y9YPB7"/>
<comment type="caution">
    <text evidence="2">The sequence shown here is derived from an EMBL/GenBank/DDBJ whole genome shotgun (WGS) entry which is preliminary data.</text>
</comment>
<protein>
    <submittedName>
        <fullName evidence="2">Uncharacterized protein</fullName>
    </submittedName>
</protein>
<sequence length="227" mass="24447">MSFTVDDLVSSFSSNHIGQESIDLAALQAQLATTLFTQSSTMASGMNGQSIPRKGSFAQPCNTPTATAPAFRWEEDTRSHAFDSSNSFRGFEDGKQSELDDMEEEQMVEDLLVSPTAAVPQRPLSQPLSPPLSHSSRFPTSHAHTTPATPHFIESPTQTSLFATTDPFYIAASQAAASRSPASSFFAQHARPSFNSPFMLNASSQQQHGMAMDVEARPVLAGGAFDR</sequence>
<evidence type="ECO:0000256" key="1">
    <source>
        <dbReference type="SAM" id="MobiDB-lite"/>
    </source>
</evidence>
<dbReference type="OrthoDB" id="3262664at2759"/>
<feature type="compositionally biased region" description="Low complexity" evidence="1">
    <location>
        <begin position="120"/>
        <end position="151"/>
    </location>
</feature>
<evidence type="ECO:0000313" key="2">
    <source>
        <dbReference type="EMBL" id="TFY63543.1"/>
    </source>
</evidence>
<keyword evidence="3" id="KW-1185">Reference proteome</keyword>
<evidence type="ECO:0000313" key="3">
    <source>
        <dbReference type="Proteomes" id="UP000298327"/>
    </source>
</evidence>
<dbReference type="EMBL" id="SEOQ01000411">
    <property type="protein sequence ID" value="TFY63543.1"/>
    <property type="molecule type" value="Genomic_DNA"/>
</dbReference>
<accession>A0A4Y9YPB7</accession>
<name>A0A4Y9YPB7_9AGAM</name>
<dbReference type="Proteomes" id="UP000298327">
    <property type="component" value="Unassembled WGS sequence"/>
</dbReference>
<feature type="region of interest" description="Disordered" evidence="1">
    <location>
        <begin position="120"/>
        <end position="153"/>
    </location>
</feature>